<keyword evidence="5" id="KW-1185">Reference proteome</keyword>
<sequence length="469" mass="50427">MGTGRRLLRLPGTHRGPQRVAPPRARRVPVDPRLSRCPNTPRARPGALPQPPGGRPAVLYGGGRSKRDPHFDHPNGFPPRGHHHEYRFRNLPVRRRRDPDLRAQHHGRLGQPRPRRLHPDGRRRHHHDHRHRSSRSPSPQRHHGAHRRRPRRRRARDASLHGGRSAPLSGPLERRRTLNDHRGTTRAAVTDAVLSPFQASGPRRRRLKRRAKKINDSPAVWGAARVGLVANGIVHVLVGGIAIGAAFGAGDGAGQAGVLSAIAATPGGFLVLWIAAAGLWGLALFQLTDAAWVSTRDPAKIAYRRTKAVGKSLGFTGIGLLAAFIALGGRSDGNTAARMFSEWALRSPTGVALLVLAAVLIGALGVGFCLRGINRTFREDLSTPPGALGAVVTVVGVVGHIAKGVSFLLVGGLLLSAAIVADPQRAGGLDGALAALRDRPYGPVLLIVIAIGLIAFGVYLWARARYLRR</sequence>
<accession>A0A433JWD9</accession>
<reference evidence="4 5" key="1">
    <citation type="submission" date="2018-12" db="EMBL/GenBank/DDBJ databases">
        <authorList>
            <person name="Li F."/>
        </authorList>
    </citation>
    <scope>NUCLEOTIDE SEQUENCE [LARGE SCALE GENOMIC DNA]</scope>
    <source>
        <strain evidence="4 5">EGI 6500705</strain>
    </source>
</reference>
<dbReference type="EMBL" id="RZGZ01000001">
    <property type="protein sequence ID" value="RUR03325.1"/>
    <property type="molecule type" value="Genomic_DNA"/>
</dbReference>
<dbReference type="Pfam" id="PF06724">
    <property type="entry name" value="DUF1206"/>
    <property type="match status" value="2"/>
</dbReference>
<feature type="compositionally biased region" description="Basic residues" evidence="1">
    <location>
        <begin position="80"/>
        <end position="96"/>
    </location>
</feature>
<dbReference type="Proteomes" id="UP000274909">
    <property type="component" value="Unassembled WGS sequence"/>
</dbReference>
<name>A0A433JWD9_9MICO</name>
<dbReference type="AlphaFoldDB" id="A0A433JWD9"/>
<feature type="domain" description="DUF1206" evidence="3">
    <location>
        <begin position="226"/>
        <end position="292"/>
    </location>
</feature>
<keyword evidence="2" id="KW-0472">Membrane</keyword>
<protein>
    <submittedName>
        <fullName evidence="4">DUF1206 domain-containing protein</fullName>
    </submittedName>
</protein>
<keyword evidence="2" id="KW-1133">Transmembrane helix</keyword>
<proteinExistence type="predicted"/>
<feature type="compositionally biased region" description="Basic residues" evidence="1">
    <location>
        <begin position="104"/>
        <end position="155"/>
    </location>
</feature>
<organism evidence="4 5">
    <name type="scientific">Labedella endophytica</name>
    <dbReference type="NCBI Taxonomy" id="1523160"/>
    <lineage>
        <taxon>Bacteria</taxon>
        <taxon>Bacillati</taxon>
        <taxon>Actinomycetota</taxon>
        <taxon>Actinomycetes</taxon>
        <taxon>Micrococcales</taxon>
        <taxon>Microbacteriaceae</taxon>
        <taxon>Labedella</taxon>
    </lineage>
</organism>
<evidence type="ECO:0000256" key="2">
    <source>
        <dbReference type="SAM" id="Phobius"/>
    </source>
</evidence>
<feature type="transmembrane region" description="Helical" evidence="2">
    <location>
        <begin position="267"/>
        <end position="287"/>
    </location>
</feature>
<feature type="transmembrane region" description="Helical" evidence="2">
    <location>
        <begin position="219"/>
        <end position="247"/>
    </location>
</feature>
<keyword evidence="2" id="KW-0812">Transmembrane</keyword>
<feature type="transmembrane region" description="Helical" evidence="2">
    <location>
        <begin position="391"/>
        <end position="421"/>
    </location>
</feature>
<feature type="transmembrane region" description="Helical" evidence="2">
    <location>
        <begin position="308"/>
        <end position="329"/>
    </location>
</feature>
<evidence type="ECO:0000313" key="4">
    <source>
        <dbReference type="EMBL" id="RUR03325.1"/>
    </source>
</evidence>
<evidence type="ECO:0000256" key="1">
    <source>
        <dbReference type="SAM" id="MobiDB-lite"/>
    </source>
</evidence>
<evidence type="ECO:0000313" key="5">
    <source>
        <dbReference type="Proteomes" id="UP000274909"/>
    </source>
</evidence>
<evidence type="ECO:0000259" key="3">
    <source>
        <dbReference type="Pfam" id="PF06724"/>
    </source>
</evidence>
<comment type="caution">
    <text evidence="4">The sequence shown here is derived from an EMBL/GenBank/DDBJ whole genome shotgun (WGS) entry which is preliminary data.</text>
</comment>
<feature type="region of interest" description="Disordered" evidence="1">
    <location>
        <begin position="1"/>
        <end position="175"/>
    </location>
</feature>
<dbReference type="InterPro" id="IPR009597">
    <property type="entry name" value="DUF1206"/>
</dbReference>
<feature type="transmembrane region" description="Helical" evidence="2">
    <location>
        <begin position="441"/>
        <end position="462"/>
    </location>
</feature>
<feature type="transmembrane region" description="Helical" evidence="2">
    <location>
        <begin position="349"/>
        <end position="370"/>
    </location>
</feature>
<gene>
    <name evidence="4" type="ORF">ELQ94_01880</name>
</gene>
<feature type="domain" description="DUF1206" evidence="3">
    <location>
        <begin position="398"/>
        <end position="466"/>
    </location>
</feature>